<dbReference type="PIRSF" id="PIRSF037945">
    <property type="entry name" value="PGRPs"/>
    <property type="match status" value="1"/>
</dbReference>
<dbReference type="PANTHER" id="PTHR11022:SF12">
    <property type="entry name" value="PEPTIDOGLYCAN RECOGNITION PROTEIN 3"/>
    <property type="match status" value="1"/>
</dbReference>
<dbReference type="CDD" id="cd06583">
    <property type="entry name" value="PGRP"/>
    <property type="match status" value="1"/>
</dbReference>
<dbReference type="Gene3D" id="3.40.80.10">
    <property type="entry name" value="Peptidoglycan recognition protein-like"/>
    <property type="match status" value="1"/>
</dbReference>
<dbReference type="InterPro" id="IPR015510">
    <property type="entry name" value="PGRP"/>
</dbReference>
<comment type="similarity">
    <text evidence="1 6">Belongs to the N-acetylmuramoyl-L-alanine amidase 2 family.</text>
</comment>
<dbReference type="InParanoid" id="F7AJG4"/>
<keyword evidence="11" id="KW-1185">Reference proteome</keyword>
<keyword evidence="3" id="KW-0732">Signal</keyword>
<proteinExistence type="inferred from homology"/>
<dbReference type="GeneTree" id="ENSGT00940000162349"/>
<feature type="domain" description="N-acetylmuramoyl-L-alanine amidase" evidence="8">
    <location>
        <begin position="36"/>
        <end position="173"/>
    </location>
</feature>
<evidence type="ECO:0000259" key="9">
    <source>
        <dbReference type="SMART" id="SM00701"/>
    </source>
</evidence>
<dbReference type="InterPro" id="IPR017331">
    <property type="entry name" value="Peptidoglycan_recognition"/>
</dbReference>
<dbReference type="SUPFAM" id="SSF55846">
    <property type="entry name" value="N-acetylmuramoyl-L-alanine amidase-like"/>
    <property type="match status" value="1"/>
</dbReference>
<evidence type="ECO:0000256" key="6">
    <source>
        <dbReference type="PIRNR" id="PIRNR037945"/>
    </source>
</evidence>
<dbReference type="STRING" id="13616.ENSMODP00000021736"/>
<reference evidence="10" key="2">
    <citation type="submission" date="2025-08" db="UniProtKB">
        <authorList>
            <consortium name="Ensembl"/>
        </authorList>
    </citation>
    <scope>IDENTIFICATION</scope>
</reference>
<dbReference type="HOGENOM" id="CLU_037559_1_1_1"/>
<evidence type="ECO:0000256" key="1">
    <source>
        <dbReference type="ARBA" id="ARBA00007553"/>
    </source>
</evidence>
<evidence type="ECO:0000256" key="3">
    <source>
        <dbReference type="ARBA" id="ARBA00022729"/>
    </source>
</evidence>
<reference evidence="10" key="3">
    <citation type="submission" date="2025-09" db="UniProtKB">
        <authorList>
            <consortium name="Ensembl"/>
        </authorList>
    </citation>
    <scope>IDENTIFICATION</scope>
</reference>
<dbReference type="Ensembl" id="ENSMODT00000022114.3">
    <property type="protein sequence ID" value="ENSMODP00000021736.3"/>
    <property type="gene ID" value="ENSMODG00000017413.3"/>
</dbReference>
<dbReference type="GO" id="GO:0009253">
    <property type="term" value="P:peptidoglycan catabolic process"/>
    <property type="evidence" value="ECO:0007669"/>
    <property type="project" value="InterPro"/>
</dbReference>
<dbReference type="Bgee" id="ENSMODG00000017413">
    <property type="expression patterns" value="Expressed in lung and 4 other cell types or tissues"/>
</dbReference>
<feature type="disulfide bond" evidence="7">
    <location>
        <begin position="25"/>
        <end position="147"/>
    </location>
</feature>
<dbReference type="FunFam" id="3.40.80.10:FF:000001">
    <property type="entry name" value="Peptidoglycan recognition protein 1"/>
    <property type="match status" value="1"/>
</dbReference>
<dbReference type="Pfam" id="PF01510">
    <property type="entry name" value="Amidase_2"/>
    <property type="match status" value="1"/>
</dbReference>
<dbReference type="SMART" id="SM00701">
    <property type="entry name" value="PGRP"/>
    <property type="match status" value="1"/>
</dbReference>
<evidence type="ECO:0000256" key="7">
    <source>
        <dbReference type="PIRSR" id="PIRSR037945-1"/>
    </source>
</evidence>
<reference evidence="10 11" key="1">
    <citation type="journal article" date="2007" name="Nature">
        <title>Genome of the marsupial Monodelphis domestica reveals innovation in non-coding sequences.</title>
        <authorList>
            <person name="Mikkelsen T.S."/>
            <person name="Wakefield M.J."/>
            <person name="Aken B."/>
            <person name="Amemiya C.T."/>
            <person name="Chang J.L."/>
            <person name="Duke S."/>
            <person name="Garber M."/>
            <person name="Gentles A.J."/>
            <person name="Goodstadt L."/>
            <person name="Heger A."/>
            <person name="Jurka J."/>
            <person name="Kamal M."/>
            <person name="Mauceli E."/>
            <person name="Searle S.M."/>
            <person name="Sharpe T."/>
            <person name="Baker M.L."/>
            <person name="Batzer M.A."/>
            <person name="Benos P.V."/>
            <person name="Belov K."/>
            <person name="Clamp M."/>
            <person name="Cook A."/>
            <person name="Cuff J."/>
            <person name="Das R."/>
            <person name="Davidow L."/>
            <person name="Deakin J.E."/>
            <person name="Fazzari M.J."/>
            <person name="Glass J.L."/>
            <person name="Grabherr M."/>
            <person name="Greally J.M."/>
            <person name="Gu W."/>
            <person name="Hore T.A."/>
            <person name="Huttley G.A."/>
            <person name="Kleber M."/>
            <person name="Jirtle R.L."/>
            <person name="Koina E."/>
            <person name="Lee J.T."/>
            <person name="Mahony S."/>
            <person name="Marra M.A."/>
            <person name="Miller R.D."/>
            <person name="Nicholls R.D."/>
            <person name="Oda M."/>
            <person name="Papenfuss A.T."/>
            <person name="Parra Z.E."/>
            <person name="Pollock D.D."/>
            <person name="Ray D.A."/>
            <person name="Schein J.E."/>
            <person name="Speed T.P."/>
            <person name="Thompson K."/>
            <person name="VandeBerg J.L."/>
            <person name="Wade C.M."/>
            <person name="Walker J.A."/>
            <person name="Waters P.D."/>
            <person name="Webber C."/>
            <person name="Weidman J.R."/>
            <person name="Xie X."/>
            <person name="Zody M.C."/>
            <person name="Baldwin J."/>
            <person name="Abdouelleil A."/>
            <person name="Abdulkadir J."/>
            <person name="Abebe A."/>
            <person name="Abera B."/>
            <person name="Abreu J."/>
            <person name="Acer S.C."/>
            <person name="Aftuck L."/>
            <person name="Alexander A."/>
            <person name="An P."/>
            <person name="Anderson E."/>
            <person name="Anderson S."/>
            <person name="Arachi H."/>
            <person name="Azer M."/>
            <person name="Bachantsang P."/>
            <person name="Barry A."/>
            <person name="Bayul T."/>
            <person name="Berlin A."/>
            <person name="Bessette D."/>
            <person name="Bloom T."/>
            <person name="Bloom T."/>
            <person name="Boguslavskiy L."/>
            <person name="Bonnet C."/>
            <person name="Boukhgalter B."/>
            <person name="Bourzgui I."/>
            <person name="Brown A."/>
            <person name="Cahill P."/>
            <person name="Channer S."/>
            <person name="Cheshatsang Y."/>
            <person name="Chuda L."/>
            <person name="Citroen M."/>
            <person name="Collymore A."/>
            <person name="Cooke P."/>
            <person name="Costello M."/>
            <person name="D'Aco K."/>
            <person name="Daza R."/>
            <person name="De Haan G."/>
            <person name="DeGray S."/>
            <person name="DeMaso C."/>
            <person name="Dhargay N."/>
            <person name="Dooley K."/>
            <person name="Dooley E."/>
            <person name="Doricent M."/>
            <person name="Dorje P."/>
            <person name="Dorjee K."/>
            <person name="Dupes A."/>
            <person name="Elong R."/>
            <person name="Falk J."/>
            <person name="Farina A."/>
            <person name="Faro S."/>
            <person name="Ferguson D."/>
            <person name="Fisher S."/>
            <person name="Foley C.D."/>
            <person name="Franke A."/>
            <person name="Friedrich D."/>
            <person name="Gadbois L."/>
            <person name="Gearin G."/>
            <person name="Gearin C.R."/>
            <person name="Giannoukos G."/>
            <person name="Goode T."/>
            <person name="Graham J."/>
            <person name="Grandbois E."/>
            <person name="Grewal S."/>
            <person name="Gyaltsen K."/>
            <person name="Hafez N."/>
            <person name="Hagos B."/>
            <person name="Hall J."/>
            <person name="Henson C."/>
            <person name="Hollinger A."/>
            <person name="Honan T."/>
            <person name="Huard M.D."/>
            <person name="Hughes L."/>
            <person name="Hurhula B."/>
            <person name="Husby M.E."/>
            <person name="Kamat A."/>
            <person name="Kanga B."/>
            <person name="Kashin S."/>
            <person name="Khazanovich D."/>
            <person name="Kisner P."/>
            <person name="Lance K."/>
            <person name="Lara M."/>
            <person name="Lee W."/>
            <person name="Lennon N."/>
            <person name="Letendre F."/>
            <person name="LeVine R."/>
            <person name="Lipovsky A."/>
            <person name="Liu X."/>
            <person name="Liu J."/>
            <person name="Liu S."/>
            <person name="Lokyitsang T."/>
            <person name="Lokyitsang Y."/>
            <person name="Lubonja R."/>
            <person name="Lui A."/>
            <person name="MacDonald P."/>
            <person name="Magnisalis V."/>
            <person name="Maru K."/>
            <person name="Matthews C."/>
            <person name="McCusker W."/>
            <person name="McDonough S."/>
            <person name="Mehta T."/>
            <person name="Meldrim J."/>
            <person name="Meneus L."/>
            <person name="Mihai O."/>
            <person name="Mihalev A."/>
            <person name="Mihova T."/>
            <person name="Mittelman R."/>
            <person name="Mlenga V."/>
            <person name="Montmayeur A."/>
            <person name="Mulrain L."/>
            <person name="Navidi A."/>
            <person name="Naylor J."/>
            <person name="Negash T."/>
            <person name="Nguyen T."/>
            <person name="Nguyen N."/>
            <person name="Nicol R."/>
            <person name="Norbu C."/>
            <person name="Norbu N."/>
            <person name="Novod N."/>
            <person name="O'Neill B."/>
            <person name="Osman S."/>
            <person name="Markiewicz E."/>
            <person name="Oyono O.L."/>
            <person name="Patti C."/>
            <person name="Phunkhang P."/>
            <person name="Pierre F."/>
            <person name="Priest M."/>
            <person name="Raghuraman S."/>
            <person name="Rege F."/>
            <person name="Reyes R."/>
            <person name="Rise C."/>
            <person name="Rogov P."/>
            <person name="Ross K."/>
            <person name="Ryan E."/>
            <person name="Settipalli S."/>
            <person name="Shea T."/>
            <person name="Sherpa N."/>
            <person name="Shi L."/>
            <person name="Shih D."/>
            <person name="Sparrow T."/>
            <person name="Spaulding J."/>
            <person name="Stalker J."/>
            <person name="Stange-Thomann N."/>
            <person name="Stavropoulos S."/>
            <person name="Stone C."/>
            <person name="Strader C."/>
            <person name="Tesfaye S."/>
            <person name="Thomson T."/>
            <person name="Thoulutsang Y."/>
            <person name="Thoulutsang D."/>
            <person name="Topham K."/>
            <person name="Topping I."/>
            <person name="Tsamla T."/>
            <person name="Vassiliev H."/>
            <person name="Vo A."/>
            <person name="Wangchuk T."/>
            <person name="Wangdi T."/>
            <person name="Weiand M."/>
            <person name="Wilkinson J."/>
            <person name="Wilson A."/>
            <person name="Yadav S."/>
            <person name="Young G."/>
            <person name="Yu Q."/>
            <person name="Zembek L."/>
            <person name="Zhong D."/>
            <person name="Zimmer A."/>
            <person name="Zwirko Z."/>
            <person name="Jaffe D.B."/>
            <person name="Alvarez P."/>
            <person name="Brockman W."/>
            <person name="Butler J."/>
            <person name="Chin C."/>
            <person name="Gnerre S."/>
            <person name="MacCallum I."/>
            <person name="Graves J.A."/>
            <person name="Ponting C.P."/>
            <person name="Breen M."/>
            <person name="Samollow P.B."/>
            <person name="Lander E.S."/>
            <person name="Lindblad-Toh K."/>
        </authorList>
    </citation>
    <scope>NUCLEOTIDE SEQUENCE [LARGE SCALE GENOMIC DNA]</scope>
</reference>
<keyword evidence="4 6" id="KW-0391">Immunity</keyword>
<feature type="domain" description="Peptidoglycan recognition protein family" evidence="9">
    <location>
        <begin position="26"/>
        <end position="167"/>
    </location>
</feature>
<evidence type="ECO:0000313" key="11">
    <source>
        <dbReference type="Proteomes" id="UP000002280"/>
    </source>
</evidence>
<dbReference type="InterPro" id="IPR036505">
    <property type="entry name" value="Amidase/PGRP_sf"/>
</dbReference>
<keyword evidence="2 6" id="KW-0399">Innate immunity</keyword>
<dbReference type="SMART" id="SM00644">
    <property type="entry name" value="Ami_2"/>
    <property type="match status" value="1"/>
</dbReference>
<evidence type="ECO:0000256" key="5">
    <source>
        <dbReference type="ARBA" id="ARBA00023157"/>
    </source>
</evidence>
<dbReference type="GO" id="GO:0042742">
    <property type="term" value="P:defense response to bacterium"/>
    <property type="evidence" value="ECO:0000318"/>
    <property type="project" value="GO_Central"/>
</dbReference>
<dbReference type="InterPro" id="IPR006619">
    <property type="entry name" value="PGRP_domain_met/bac"/>
</dbReference>
<comment type="function">
    <text evidence="6">Innate immunity protein that plays several important functions in antimicrobial and antitumor defense systems.</text>
</comment>
<sequence length="188" mass="20618">LFQDAEGMHKTPLAIDILQGTAGECPDIVPRSSWGAQDTDCSKLPGPAKYVVIIHTGGRNCNETEECQIALRYIQSYHIEKMKFCDIAYNFLVGEDGKAYEGVGWDTEGAHTYGYNDIGLGIAFMGLFTDNPPNDAALKAAQDLIQCSVDKGYLDPDYLLVGHSDVVNTLSPAQALYDQIKTCPHFKH</sequence>
<dbReference type="Proteomes" id="UP000002280">
    <property type="component" value="Chromosome 2"/>
</dbReference>
<dbReference type="GO" id="GO:0045087">
    <property type="term" value="P:innate immune response"/>
    <property type="evidence" value="ECO:0007669"/>
    <property type="project" value="UniProtKB-KW"/>
</dbReference>
<dbReference type="eggNOG" id="ENOG502S2KY">
    <property type="taxonomic scope" value="Eukaryota"/>
</dbReference>
<organism evidence="10 11">
    <name type="scientific">Monodelphis domestica</name>
    <name type="common">Gray short-tailed opossum</name>
    <dbReference type="NCBI Taxonomy" id="13616"/>
    <lineage>
        <taxon>Eukaryota</taxon>
        <taxon>Metazoa</taxon>
        <taxon>Chordata</taxon>
        <taxon>Craniata</taxon>
        <taxon>Vertebrata</taxon>
        <taxon>Euteleostomi</taxon>
        <taxon>Mammalia</taxon>
        <taxon>Metatheria</taxon>
        <taxon>Didelphimorphia</taxon>
        <taxon>Didelphidae</taxon>
        <taxon>Monodelphis</taxon>
    </lineage>
</organism>
<accession>F7AJG4</accession>
<dbReference type="GO" id="GO:0042834">
    <property type="term" value="F:peptidoglycan binding"/>
    <property type="evidence" value="ECO:0007669"/>
    <property type="project" value="InterPro"/>
</dbReference>
<name>F7AJG4_MONDO</name>
<dbReference type="GO" id="GO:0008270">
    <property type="term" value="F:zinc ion binding"/>
    <property type="evidence" value="ECO:0007669"/>
    <property type="project" value="InterPro"/>
</dbReference>
<feature type="disulfide bond" evidence="7">
    <location>
        <begin position="61"/>
        <end position="67"/>
    </location>
</feature>
<dbReference type="GO" id="GO:0008745">
    <property type="term" value="F:N-acetylmuramoyl-L-alanine amidase activity"/>
    <property type="evidence" value="ECO:0007669"/>
    <property type="project" value="InterPro"/>
</dbReference>
<protein>
    <recommendedName>
        <fullName evidence="6">Peptidoglycan-recognition protein</fullName>
    </recommendedName>
</protein>
<dbReference type="PANTHER" id="PTHR11022">
    <property type="entry name" value="PEPTIDOGLYCAN RECOGNITION PROTEIN"/>
    <property type="match status" value="1"/>
</dbReference>
<dbReference type="OMA" id="RFVVIHH"/>
<evidence type="ECO:0000256" key="4">
    <source>
        <dbReference type="ARBA" id="ARBA00022859"/>
    </source>
</evidence>
<dbReference type="AlphaFoldDB" id="F7AJG4"/>
<dbReference type="GO" id="GO:0006955">
    <property type="term" value="P:immune response"/>
    <property type="evidence" value="ECO:0000318"/>
    <property type="project" value="GO_Central"/>
</dbReference>
<evidence type="ECO:0000259" key="8">
    <source>
        <dbReference type="SMART" id="SM00644"/>
    </source>
</evidence>
<keyword evidence="5 7" id="KW-1015">Disulfide bond</keyword>
<dbReference type="InterPro" id="IPR002502">
    <property type="entry name" value="Amidase_domain"/>
</dbReference>
<evidence type="ECO:0000313" key="10">
    <source>
        <dbReference type="Ensembl" id="ENSMODP00000021736.3"/>
    </source>
</evidence>
<evidence type="ECO:0000256" key="2">
    <source>
        <dbReference type="ARBA" id="ARBA00022588"/>
    </source>
</evidence>